<dbReference type="PANTHER" id="PTHR28037">
    <property type="entry name" value="ALCOHOL O-ACETYLTRANSFERASE 1-RELATED"/>
    <property type="match status" value="1"/>
</dbReference>
<dbReference type="InterPro" id="IPR010828">
    <property type="entry name" value="Atf2/Sli1-like"/>
</dbReference>
<name>A0AAN7T2X0_9EURO</name>
<evidence type="ECO:0000313" key="1">
    <source>
        <dbReference type="EMBL" id="KAK5088355.1"/>
    </source>
</evidence>
<dbReference type="Gene3D" id="3.30.559.10">
    <property type="entry name" value="Chloramphenicol acetyltransferase-like domain"/>
    <property type="match status" value="1"/>
</dbReference>
<keyword evidence="2" id="KW-1185">Reference proteome</keyword>
<proteinExistence type="predicted"/>
<reference evidence="1 2" key="1">
    <citation type="submission" date="2023-08" db="EMBL/GenBank/DDBJ databases">
        <title>Black Yeasts Isolated from many extreme environments.</title>
        <authorList>
            <person name="Coleine C."/>
            <person name="Stajich J.E."/>
            <person name="Selbmann L."/>
        </authorList>
    </citation>
    <scope>NUCLEOTIDE SEQUENCE [LARGE SCALE GENOMIC DNA]</scope>
    <source>
        <strain evidence="1 2">CCFEE 5910</strain>
    </source>
</reference>
<dbReference type="GO" id="GO:0008080">
    <property type="term" value="F:N-acetyltransferase activity"/>
    <property type="evidence" value="ECO:0007669"/>
    <property type="project" value="TreeGrafter"/>
</dbReference>
<comment type="caution">
    <text evidence="1">The sequence shown here is derived from an EMBL/GenBank/DDBJ whole genome shotgun (WGS) entry which is preliminary data.</text>
</comment>
<evidence type="ECO:0000313" key="2">
    <source>
        <dbReference type="Proteomes" id="UP001309876"/>
    </source>
</evidence>
<sequence>MKAHDEHGPYRNTGPSEQRLISRHVHRFYNNLLVAGIYNIPVTVADSQLSKLETYLPVLKACLLQHPFLSIVVRRNAKGQSVYARADAVDLRDHFHVTDAELSASNTATEDTLIGRVIEHLCNDPALTFFDTAEVLPHWRLDVLPLQESAHQKRVFISFTYGHTIGDGMSGMVFQKTFLEAFHQLGAQPPEDTNPISNTAHADLPGLPHLPLTLSYLLGPALGHYLPRFVADWLGIKASVSGSDEATWSGKKTFLSSASSEGVPVTTAAEVLSISDNTVTAVLETCRKHDAKLTSLLHEIVAQCFNRHLSSQLVLDASQNNFVASTPTNLRRLVDVPDETIGIFSSTAYSRHDIDRSLNPESEVKITEHMWSKSRADTTQLHRSVSLLRNQPIALLSWISDIDAWMASQLNKPRDVSWEMSNLLSFGNRSASGGTPAIVVEKMFFGQSAEATGSPLLLSVVSVKGGDLVICASWQPGAFGLNTTENSTVEIVERRFVRSLLDDLKRYMDVAASQK</sequence>
<accession>A0AAN7T2X0</accession>
<dbReference type="PANTHER" id="PTHR28037:SF1">
    <property type="entry name" value="ALCOHOL O-ACETYLTRANSFERASE 1-RELATED"/>
    <property type="match status" value="1"/>
</dbReference>
<dbReference type="AlphaFoldDB" id="A0AAN7T2X0"/>
<dbReference type="EMBL" id="JAVRRJ010000002">
    <property type="protein sequence ID" value="KAK5088355.1"/>
    <property type="molecule type" value="Genomic_DNA"/>
</dbReference>
<dbReference type="InterPro" id="IPR052058">
    <property type="entry name" value="Alcohol_O-acetyltransferase"/>
</dbReference>
<dbReference type="Proteomes" id="UP001309876">
    <property type="component" value="Unassembled WGS sequence"/>
</dbReference>
<dbReference type="Pfam" id="PF07247">
    <property type="entry name" value="AATase"/>
    <property type="match status" value="1"/>
</dbReference>
<gene>
    <name evidence="1" type="primary">ATF1</name>
    <name evidence="1" type="ORF">LTR05_002573</name>
</gene>
<dbReference type="InterPro" id="IPR023213">
    <property type="entry name" value="CAT-like_dom_sf"/>
</dbReference>
<organism evidence="1 2">
    <name type="scientific">Lithohypha guttulata</name>
    <dbReference type="NCBI Taxonomy" id="1690604"/>
    <lineage>
        <taxon>Eukaryota</taxon>
        <taxon>Fungi</taxon>
        <taxon>Dikarya</taxon>
        <taxon>Ascomycota</taxon>
        <taxon>Pezizomycotina</taxon>
        <taxon>Eurotiomycetes</taxon>
        <taxon>Chaetothyriomycetidae</taxon>
        <taxon>Chaetothyriales</taxon>
        <taxon>Trichomeriaceae</taxon>
        <taxon>Lithohypha</taxon>
    </lineage>
</organism>
<protein>
    <submittedName>
        <fullName evidence="1">Alcohol acetyltransferase</fullName>
    </submittedName>
</protein>